<evidence type="ECO:0000256" key="1">
    <source>
        <dbReference type="ARBA" id="ARBA00004604"/>
    </source>
</evidence>
<dbReference type="GO" id="GO:0005730">
    <property type="term" value="C:nucleolus"/>
    <property type="evidence" value="ECO:0007669"/>
    <property type="project" value="UniProtKB-SubCell"/>
</dbReference>
<dbReference type="SUPFAM" id="SSF50249">
    <property type="entry name" value="Nucleic acid-binding proteins"/>
    <property type="match status" value="1"/>
</dbReference>
<proteinExistence type="predicted"/>
<dbReference type="GO" id="GO:0005737">
    <property type="term" value="C:cytoplasm"/>
    <property type="evidence" value="ECO:0007669"/>
    <property type="project" value="TreeGrafter"/>
</dbReference>
<evidence type="ECO:0000313" key="4">
    <source>
        <dbReference type="EMBL" id="CAJ0596309.1"/>
    </source>
</evidence>
<sequence length="219" mass="24129">MPRNVCFLFIYTLKNMESTKAVVPGDTLYEAKEGYECGRGVYELKGFIRAARVGYVFVKEQTLSGANKPTKLVEVLNYDGSFTYHAPFIGALVTAKVVEIGDKSAKCSVFRIQETNLQPGATFTAYIRKEAMRSDMKLDQFRVRDVVLPGDYVIATVKSMGDSHYLLSIADSRLGVVAVRSRNGNSWVQPTGNNLSFPRKVALIPNTVPKLDSVAVSTA</sequence>
<dbReference type="EMBL" id="CATQJL010000112">
    <property type="protein sequence ID" value="CAJ0596309.1"/>
    <property type="molecule type" value="Genomic_DNA"/>
</dbReference>
<name>A0AA36GQJ1_CYLNA</name>
<organism evidence="4 5">
    <name type="scientific">Cylicocyclus nassatus</name>
    <name type="common">Nematode worm</name>
    <dbReference type="NCBI Taxonomy" id="53992"/>
    <lineage>
        <taxon>Eukaryota</taxon>
        <taxon>Metazoa</taxon>
        <taxon>Ecdysozoa</taxon>
        <taxon>Nematoda</taxon>
        <taxon>Chromadorea</taxon>
        <taxon>Rhabditida</taxon>
        <taxon>Rhabditina</taxon>
        <taxon>Rhabditomorpha</taxon>
        <taxon>Strongyloidea</taxon>
        <taxon>Strongylidae</taxon>
        <taxon>Cylicocyclus</taxon>
    </lineage>
</organism>
<accession>A0AA36GQJ1</accession>
<reference evidence="4" key="1">
    <citation type="submission" date="2023-07" db="EMBL/GenBank/DDBJ databases">
        <authorList>
            <consortium name="CYATHOMIX"/>
        </authorList>
    </citation>
    <scope>NUCLEOTIDE SEQUENCE</scope>
    <source>
        <strain evidence="4">N/A</strain>
    </source>
</reference>
<evidence type="ECO:0000259" key="3">
    <source>
        <dbReference type="Pfam" id="PF14382"/>
    </source>
</evidence>
<protein>
    <recommendedName>
        <fullName evidence="3">Exosome complex component N-terminal domain-containing protein</fullName>
    </recommendedName>
</protein>
<dbReference type="AlphaFoldDB" id="A0AA36GQJ1"/>
<dbReference type="InterPro" id="IPR012340">
    <property type="entry name" value="NA-bd_OB-fold"/>
</dbReference>
<dbReference type="PANTHER" id="PTHR12686">
    <property type="entry name" value="3'-5' EXORIBONUCLEASE CSL4-RELATED"/>
    <property type="match status" value="1"/>
</dbReference>
<evidence type="ECO:0000313" key="5">
    <source>
        <dbReference type="Proteomes" id="UP001176961"/>
    </source>
</evidence>
<dbReference type="SUPFAM" id="SSF110324">
    <property type="entry name" value="Ribosomal L27 protein-like"/>
    <property type="match status" value="1"/>
</dbReference>
<feature type="domain" description="Exosome complex component N-terminal" evidence="3">
    <location>
        <begin position="22"/>
        <end position="58"/>
    </location>
</feature>
<dbReference type="Gene3D" id="2.40.50.140">
    <property type="entry name" value="Nucleic acid-binding proteins"/>
    <property type="match status" value="1"/>
</dbReference>
<comment type="caution">
    <text evidence="4">The sequence shown here is derived from an EMBL/GenBank/DDBJ whole genome shotgun (WGS) entry which is preliminary data.</text>
</comment>
<dbReference type="GO" id="GO:0006396">
    <property type="term" value="P:RNA processing"/>
    <property type="evidence" value="ECO:0007669"/>
    <property type="project" value="InterPro"/>
</dbReference>
<dbReference type="Pfam" id="PF14382">
    <property type="entry name" value="ECR1_N"/>
    <property type="match status" value="1"/>
</dbReference>
<comment type="subcellular location">
    <subcellularLocation>
        <location evidence="1">Nucleus</location>
        <location evidence="1">Nucleolus</location>
    </subcellularLocation>
</comment>
<dbReference type="PANTHER" id="PTHR12686:SF8">
    <property type="entry name" value="EXOSOME COMPLEX COMPONENT CSL4"/>
    <property type="match status" value="1"/>
</dbReference>
<keyword evidence="5" id="KW-1185">Reference proteome</keyword>
<keyword evidence="2" id="KW-0271">Exosome</keyword>
<gene>
    <name evidence="4" type="ORF">CYNAS_LOCUS8292</name>
</gene>
<dbReference type="Gene3D" id="2.40.50.100">
    <property type="match status" value="1"/>
</dbReference>
<dbReference type="Proteomes" id="UP001176961">
    <property type="component" value="Unassembled WGS sequence"/>
</dbReference>
<evidence type="ECO:0000256" key="2">
    <source>
        <dbReference type="ARBA" id="ARBA00022835"/>
    </source>
</evidence>
<dbReference type="InterPro" id="IPR039771">
    <property type="entry name" value="Csl4"/>
</dbReference>
<dbReference type="InterPro" id="IPR025721">
    <property type="entry name" value="Exosome_cplx_N_dom"/>
</dbReference>
<dbReference type="GO" id="GO:0000176">
    <property type="term" value="C:nuclear exosome (RNase complex)"/>
    <property type="evidence" value="ECO:0007669"/>
    <property type="project" value="TreeGrafter"/>
</dbReference>